<accession>A0ABX8KDS1</accession>
<dbReference type="Proteomes" id="UP000683579">
    <property type="component" value="Chromosome"/>
</dbReference>
<protein>
    <submittedName>
        <fullName evidence="1">HEAT repeat domain-containing protein</fullName>
    </submittedName>
</protein>
<dbReference type="EMBL" id="CP077262">
    <property type="protein sequence ID" value="QXA47189.1"/>
    <property type="molecule type" value="Genomic_DNA"/>
</dbReference>
<sequence>MPHPIANMLLFQMMTPSKDIKLAAIYALGEGRCQADNISQELHKLSQSDDLEIKIAAIKAIGRLYR</sequence>
<name>A0ABX8KDS1_9ENTR</name>
<proteinExistence type="predicted"/>
<dbReference type="InterPro" id="IPR016024">
    <property type="entry name" value="ARM-type_fold"/>
</dbReference>
<gene>
    <name evidence="1" type="ORF">I6L54_15625</name>
</gene>
<dbReference type="Gene3D" id="1.25.10.10">
    <property type="entry name" value="Leucine-rich Repeat Variant"/>
    <property type="match status" value="1"/>
</dbReference>
<evidence type="ECO:0000313" key="1">
    <source>
        <dbReference type="EMBL" id="QXA47189.1"/>
    </source>
</evidence>
<reference evidence="1 2" key="1">
    <citation type="submission" date="2021-06" db="EMBL/GenBank/DDBJ databases">
        <title>FDA dAtabase for Regulatory Grade micrObial Sequences (FDA-ARGOS): Supporting development and validation of Infectious Disease Dx tests.</title>
        <authorList>
            <person name="Sproer C."/>
            <person name="Gronow S."/>
            <person name="Severitt S."/>
            <person name="Schroder I."/>
            <person name="Tallon L."/>
            <person name="Sadzewicz L."/>
            <person name="Zhao X."/>
            <person name="Boylan J."/>
            <person name="Ott S."/>
            <person name="Bowen H."/>
            <person name="Vavikolanu K."/>
            <person name="Mehta A."/>
            <person name="Aluvathingal J."/>
            <person name="Nadendla S."/>
            <person name="Lowell S."/>
            <person name="Myers T."/>
            <person name="Yan Y."/>
        </authorList>
    </citation>
    <scope>NUCLEOTIDE SEQUENCE [LARGE SCALE GENOMIC DNA]</scope>
    <source>
        <strain evidence="1 2">FDAARGOS 1424</strain>
    </source>
</reference>
<dbReference type="SUPFAM" id="SSF48371">
    <property type="entry name" value="ARM repeat"/>
    <property type="match status" value="1"/>
</dbReference>
<keyword evidence="2" id="KW-1185">Reference proteome</keyword>
<dbReference type="InterPro" id="IPR011989">
    <property type="entry name" value="ARM-like"/>
</dbReference>
<organism evidence="1 2">
    <name type="scientific">Citrobacter pasteurii</name>
    <dbReference type="NCBI Taxonomy" id="1563222"/>
    <lineage>
        <taxon>Bacteria</taxon>
        <taxon>Pseudomonadati</taxon>
        <taxon>Pseudomonadota</taxon>
        <taxon>Gammaproteobacteria</taxon>
        <taxon>Enterobacterales</taxon>
        <taxon>Enterobacteriaceae</taxon>
        <taxon>Citrobacter</taxon>
    </lineage>
</organism>
<evidence type="ECO:0000313" key="2">
    <source>
        <dbReference type="Proteomes" id="UP000683579"/>
    </source>
</evidence>